<keyword evidence="2" id="KW-1185">Reference proteome</keyword>
<dbReference type="Proteomes" id="UP000289738">
    <property type="component" value="Chromosome A01"/>
</dbReference>
<evidence type="ECO:0000313" key="2">
    <source>
        <dbReference type="Proteomes" id="UP000289738"/>
    </source>
</evidence>
<comment type="caution">
    <text evidence="1">The sequence shown here is derived from an EMBL/GenBank/DDBJ whole genome shotgun (WGS) entry which is preliminary data.</text>
</comment>
<protein>
    <submittedName>
        <fullName evidence="1">Uncharacterized protein</fullName>
    </submittedName>
</protein>
<organism evidence="1 2">
    <name type="scientific">Arachis hypogaea</name>
    <name type="common">Peanut</name>
    <dbReference type="NCBI Taxonomy" id="3818"/>
    <lineage>
        <taxon>Eukaryota</taxon>
        <taxon>Viridiplantae</taxon>
        <taxon>Streptophyta</taxon>
        <taxon>Embryophyta</taxon>
        <taxon>Tracheophyta</taxon>
        <taxon>Spermatophyta</taxon>
        <taxon>Magnoliopsida</taxon>
        <taxon>eudicotyledons</taxon>
        <taxon>Gunneridae</taxon>
        <taxon>Pentapetalae</taxon>
        <taxon>rosids</taxon>
        <taxon>fabids</taxon>
        <taxon>Fabales</taxon>
        <taxon>Fabaceae</taxon>
        <taxon>Papilionoideae</taxon>
        <taxon>50 kb inversion clade</taxon>
        <taxon>dalbergioids sensu lato</taxon>
        <taxon>Dalbergieae</taxon>
        <taxon>Pterocarpus clade</taxon>
        <taxon>Arachis</taxon>
    </lineage>
</organism>
<name>A0A445ERE3_ARAHY</name>
<sequence length="111" mass="12359">MSSPSLSLASCRYAIPIEFDVRFQQGNIDKLGHGVYEPLDVNLLPPPHLIYAENPSDSGKTLVWCQLPYIALSKSFSAQKPTVINVIVDPLLLLIPMLIQRMGGYNTRTNF</sequence>
<dbReference type="EMBL" id="SDMP01000001">
    <property type="protein sequence ID" value="RYR77951.1"/>
    <property type="molecule type" value="Genomic_DNA"/>
</dbReference>
<proteinExistence type="predicted"/>
<evidence type="ECO:0000313" key="1">
    <source>
        <dbReference type="EMBL" id="RYR77951.1"/>
    </source>
</evidence>
<dbReference type="STRING" id="3818.A0A445ERE3"/>
<accession>A0A445ERE3</accession>
<reference evidence="1 2" key="1">
    <citation type="submission" date="2019-01" db="EMBL/GenBank/DDBJ databases">
        <title>Sequencing of cultivated peanut Arachis hypogaea provides insights into genome evolution and oil improvement.</title>
        <authorList>
            <person name="Chen X."/>
        </authorList>
    </citation>
    <scope>NUCLEOTIDE SEQUENCE [LARGE SCALE GENOMIC DNA]</scope>
    <source>
        <strain evidence="2">cv. Fuhuasheng</strain>
        <tissue evidence="1">Leaves</tissue>
    </source>
</reference>
<gene>
    <name evidence="1" type="ORF">Ahy_A01g002666</name>
</gene>
<dbReference type="AlphaFoldDB" id="A0A445ERE3"/>